<evidence type="ECO:0000256" key="7">
    <source>
        <dbReference type="ARBA" id="ARBA00023204"/>
    </source>
</evidence>
<dbReference type="Proteomes" id="UP001060919">
    <property type="component" value="Chromosome"/>
</dbReference>
<dbReference type="EMBL" id="AP026867">
    <property type="protein sequence ID" value="BDS10044.1"/>
    <property type="molecule type" value="Genomic_DNA"/>
</dbReference>
<evidence type="ECO:0000256" key="1">
    <source>
        <dbReference type="ARBA" id="ARBA00022741"/>
    </source>
</evidence>
<dbReference type="CDD" id="cd18809">
    <property type="entry name" value="SF1_C_RecD"/>
    <property type="match status" value="1"/>
</dbReference>
<dbReference type="InterPro" id="IPR027417">
    <property type="entry name" value="P-loop_NTPase"/>
</dbReference>
<dbReference type="Gene3D" id="3.40.50.300">
    <property type="entry name" value="P-loop containing nucleotide triphosphate hydrolases"/>
    <property type="match status" value="2"/>
</dbReference>
<dbReference type="GO" id="GO:0000723">
    <property type="term" value="P:telomere maintenance"/>
    <property type="evidence" value="ECO:0007669"/>
    <property type="project" value="InterPro"/>
</dbReference>
<evidence type="ECO:0000256" key="3">
    <source>
        <dbReference type="ARBA" id="ARBA00022801"/>
    </source>
</evidence>
<name>A0A916DNQ5_9BACT</name>
<dbReference type="RefSeq" id="WP_264791386.1">
    <property type="nucleotide sequence ID" value="NZ_AP026867.1"/>
</dbReference>
<keyword evidence="5" id="KW-0067">ATP-binding</keyword>
<dbReference type="PANTHER" id="PTHR47642">
    <property type="entry name" value="ATP-DEPENDENT DNA HELICASE"/>
    <property type="match status" value="1"/>
</dbReference>
<dbReference type="FunFam" id="3.40.50.300:FF:001498">
    <property type="entry name" value="ATP-dependent DNA helicase"/>
    <property type="match status" value="1"/>
</dbReference>
<organism evidence="11 12">
    <name type="scientific">Aureispira anguillae</name>
    <dbReference type="NCBI Taxonomy" id="2864201"/>
    <lineage>
        <taxon>Bacteria</taxon>
        <taxon>Pseudomonadati</taxon>
        <taxon>Bacteroidota</taxon>
        <taxon>Saprospiria</taxon>
        <taxon>Saprospirales</taxon>
        <taxon>Saprospiraceae</taxon>
        <taxon>Aureispira</taxon>
    </lineage>
</organism>
<evidence type="ECO:0000256" key="4">
    <source>
        <dbReference type="ARBA" id="ARBA00022806"/>
    </source>
</evidence>
<dbReference type="Pfam" id="PF21530">
    <property type="entry name" value="Pif1_2B_dom"/>
    <property type="match status" value="1"/>
</dbReference>
<dbReference type="SUPFAM" id="SSF52540">
    <property type="entry name" value="P-loop containing nucleoside triphosphate hydrolases"/>
    <property type="match status" value="2"/>
</dbReference>
<dbReference type="InterPro" id="IPR049163">
    <property type="entry name" value="Pif1-like_2B_dom"/>
</dbReference>
<dbReference type="Pfam" id="PF05970">
    <property type="entry name" value="PIF1"/>
    <property type="match status" value="1"/>
</dbReference>
<dbReference type="AlphaFoldDB" id="A0A916DNQ5"/>
<dbReference type="KEGG" id="aup:AsAng_0007490"/>
<dbReference type="Gene3D" id="2.30.30.940">
    <property type="match status" value="1"/>
</dbReference>
<evidence type="ECO:0000259" key="9">
    <source>
        <dbReference type="Pfam" id="PF05970"/>
    </source>
</evidence>
<keyword evidence="7" id="KW-0234">DNA repair</keyword>
<dbReference type="InterPro" id="IPR051055">
    <property type="entry name" value="PIF1_helicase"/>
</dbReference>
<protein>
    <submittedName>
        <fullName evidence="11">AAA family ATPase</fullName>
    </submittedName>
</protein>
<evidence type="ECO:0000256" key="2">
    <source>
        <dbReference type="ARBA" id="ARBA00022763"/>
    </source>
</evidence>
<accession>A0A916DNQ5</accession>
<reference evidence="11" key="1">
    <citation type="submission" date="2022-09" db="EMBL/GenBank/DDBJ databases">
        <title>Aureispira anguillicida sp. nov., isolated from Leptocephalus of Japanese eel Anguilla japonica.</title>
        <authorList>
            <person name="Yuasa K."/>
            <person name="Mekata T."/>
            <person name="Ikunari K."/>
        </authorList>
    </citation>
    <scope>NUCLEOTIDE SEQUENCE</scope>
    <source>
        <strain evidence="11">EL160426</strain>
    </source>
</reference>
<feature type="domain" description="DNA helicase Pif1-like DEAD-box helicase" evidence="9">
    <location>
        <begin position="20"/>
        <end position="208"/>
    </location>
</feature>
<evidence type="ECO:0000256" key="6">
    <source>
        <dbReference type="ARBA" id="ARBA00023125"/>
    </source>
</evidence>
<keyword evidence="2" id="KW-0227">DNA damage</keyword>
<dbReference type="GO" id="GO:0003678">
    <property type="term" value="F:DNA helicase activity"/>
    <property type="evidence" value="ECO:0007669"/>
    <property type="project" value="InterPro"/>
</dbReference>
<keyword evidence="8" id="KW-0413">Isomerase</keyword>
<evidence type="ECO:0000256" key="5">
    <source>
        <dbReference type="ARBA" id="ARBA00022840"/>
    </source>
</evidence>
<dbReference type="PANTHER" id="PTHR47642:SF5">
    <property type="entry name" value="ATP-DEPENDENT DNA HELICASE"/>
    <property type="match status" value="1"/>
</dbReference>
<keyword evidence="6" id="KW-0238">DNA-binding</keyword>
<keyword evidence="3" id="KW-0378">Hydrolase</keyword>
<evidence type="ECO:0000313" key="11">
    <source>
        <dbReference type="EMBL" id="BDS10044.1"/>
    </source>
</evidence>
<evidence type="ECO:0000259" key="10">
    <source>
        <dbReference type="Pfam" id="PF21530"/>
    </source>
</evidence>
<dbReference type="InterPro" id="IPR010285">
    <property type="entry name" value="DNA_helicase_pif1-like_DEAD"/>
</dbReference>
<keyword evidence="12" id="KW-1185">Reference proteome</keyword>
<gene>
    <name evidence="11" type="ORF">AsAng_0007490</name>
</gene>
<evidence type="ECO:0000256" key="8">
    <source>
        <dbReference type="ARBA" id="ARBA00023235"/>
    </source>
</evidence>
<evidence type="ECO:0000313" key="12">
    <source>
        <dbReference type="Proteomes" id="UP001060919"/>
    </source>
</evidence>
<keyword evidence="1" id="KW-0547">Nucleotide-binding</keyword>
<feature type="domain" description="DNA helicase Pif1-like 2B" evidence="10">
    <location>
        <begin position="269"/>
        <end position="301"/>
    </location>
</feature>
<dbReference type="GO" id="GO:0006281">
    <property type="term" value="P:DNA repair"/>
    <property type="evidence" value="ECO:0007669"/>
    <property type="project" value="InterPro"/>
</dbReference>
<proteinExistence type="predicted"/>
<sequence>MNKESIDLNPDFKACLHEMERTNNCLFITGKAGTGKSTLLRYWRAGTRKKNAVLAPTGIAALNIEGQTIHSFFGFPPRPLKKEEIKVRRNRKMFQALETIIIDEISMVRADMMEQIDFFLRVNRNNPAPFGGVQMIFFGDLFQLPPVIASREEKILFQQHYESPYFFSAAVFKDLEINMIELRQVYRQDNRRFIRLLDSIRLRRIDEEEFNELNERYIEGFDDDDYYVILSARNAEVDRINEQKLAELTTETFSYVAKITGSVSVLPAETPLHLKVGAQVMFLKNDPKRRYVNGTVGKVHALTQDAIKVAILKPNGTIGYINVEPFEWDVVKHKINEKHEIETENVGKFTQYPLRLAWSMTIHKSQGKTFDRVIIDMGKGAFEFGQTYVALSRCRTLEGIVLRRPLRPQDIFVDERVVDFYQQHF</sequence>
<keyword evidence="4" id="KW-0347">Helicase</keyword>